<keyword evidence="2" id="KW-0863">Zinc-finger</keyword>
<evidence type="ECO:0000313" key="5">
    <source>
        <dbReference type="EMBL" id="QHT25264.1"/>
    </source>
</evidence>
<sequence>MPSRNNTWYCSKCNFDVFNSKSKCSKCLTEKPVNTEPINTELTDYQKIICDPAFVAEISKFHWDAIKDKEVNCSRCKSDGRMYNKDPMKSNHNCWKYE</sequence>
<reference evidence="5" key="1">
    <citation type="journal article" date="2020" name="Nature">
        <title>Giant virus diversity and host interactions through global metagenomics.</title>
        <authorList>
            <person name="Schulz F."/>
            <person name="Roux S."/>
            <person name="Paez-Espino D."/>
            <person name="Jungbluth S."/>
            <person name="Walsh D.A."/>
            <person name="Denef V.J."/>
            <person name="McMahon K.D."/>
            <person name="Konstantinidis K.T."/>
            <person name="Eloe-Fadrosh E.A."/>
            <person name="Kyrpides N.C."/>
            <person name="Woyke T."/>
        </authorList>
    </citation>
    <scope>NUCLEOTIDE SEQUENCE</scope>
    <source>
        <strain evidence="5">GVMAG-M-3300023179-150</strain>
    </source>
</reference>
<proteinExistence type="predicted"/>
<dbReference type="PROSITE" id="PS50199">
    <property type="entry name" value="ZF_RANBP2_2"/>
    <property type="match status" value="1"/>
</dbReference>
<accession>A0A6C0E844</accession>
<name>A0A6C0E844_9ZZZZ</name>
<dbReference type="AlphaFoldDB" id="A0A6C0E844"/>
<evidence type="ECO:0000256" key="3">
    <source>
        <dbReference type="ARBA" id="ARBA00022833"/>
    </source>
</evidence>
<dbReference type="EMBL" id="MN739761">
    <property type="protein sequence ID" value="QHT25264.1"/>
    <property type="molecule type" value="Genomic_DNA"/>
</dbReference>
<keyword evidence="3" id="KW-0862">Zinc</keyword>
<protein>
    <recommendedName>
        <fullName evidence="4">RanBP2-type domain-containing protein</fullName>
    </recommendedName>
</protein>
<evidence type="ECO:0000256" key="1">
    <source>
        <dbReference type="ARBA" id="ARBA00022723"/>
    </source>
</evidence>
<evidence type="ECO:0000259" key="4">
    <source>
        <dbReference type="PROSITE" id="PS50199"/>
    </source>
</evidence>
<evidence type="ECO:0000256" key="2">
    <source>
        <dbReference type="ARBA" id="ARBA00022771"/>
    </source>
</evidence>
<keyword evidence="1" id="KW-0479">Metal-binding</keyword>
<dbReference type="GO" id="GO:0008270">
    <property type="term" value="F:zinc ion binding"/>
    <property type="evidence" value="ECO:0007669"/>
    <property type="project" value="UniProtKB-KW"/>
</dbReference>
<dbReference type="Gene3D" id="4.10.1060.10">
    <property type="entry name" value="Zinc finger, RanBP2-type"/>
    <property type="match status" value="1"/>
</dbReference>
<dbReference type="InterPro" id="IPR001876">
    <property type="entry name" value="Znf_RanBP2"/>
</dbReference>
<feature type="domain" description="RanBP2-type" evidence="4">
    <location>
        <begin position="4"/>
        <end position="33"/>
    </location>
</feature>
<organism evidence="5">
    <name type="scientific">viral metagenome</name>
    <dbReference type="NCBI Taxonomy" id="1070528"/>
    <lineage>
        <taxon>unclassified sequences</taxon>
        <taxon>metagenomes</taxon>
        <taxon>organismal metagenomes</taxon>
    </lineage>
</organism>